<evidence type="ECO:0000256" key="4">
    <source>
        <dbReference type="ARBA" id="ARBA00038321"/>
    </source>
</evidence>
<keyword evidence="1 5" id="KW-0853">WD repeat</keyword>
<dbReference type="InterPro" id="IPR015943">
    <property type="entry name" value="WD40/YVTN_repeat-like_dom_sf"/>
</dbReference>
<sequence>MTLERHPEFMIQCDWNVCLKELGCKVWITLKEKDQKGIHGTICRITANEGQPTATDGFKVLSYLGNSLHVGHESTGRTTIFLPPVKTMSDIHKTSVGAICLNASGHAVTASADGKLIVWDTVTEKLKHDLKGHVGDVYRCRFFPSGEVVLSSGSDMRLIIWCAKTGVKAVTLTGHTMAVTDVGFVDRGRNVISVSKDGTLKLWNCGDSSCLATVFKHSAGVNCCCLFTPQGMDLGEPTTPISDKECGTKGKAVLIGCEDGQVVCIALHSRKVLFSVTTPSAVNCIADIENESFIIGCQDGSVHLYSLKSPSSPKKSWHSSNSTVHSIVPYKKVGVFSSRADGNIAFNFLQIPNVSLNLTGADADPVYDLALSSGLLYSCSRDSTIRVYSPLQLINKIVGKVD</sequence>
<feature type="repeat" description="WD" evidence="5">
    <location>
        <begin position="130"/>
        <end position="171"/>
    </location>
</feature>
<dbReference type="InterPro" id="IPR051179">
    <property type="entry name" value="WD_repeat_multifunction"/>
</dbReference>
<evidence type="ECO:0000256" key="5">
    <source>
        <dbReference type="PROSITE-ProRule" id="PRU00221"/>
    </source>
</evidence>
<dbReference type="EMBL" id="GBRD01007858">
    <property type="protein sequence ID" value="JAG57963.1"/>
    <property type="molecule type" value="Transcribed_RNA"/>
</dbReference>
<dbReference type="SUPFAM" id="SSF50978">
    <property type="entry name" value="WD40 repeat-like"/>
    <property type="match status" value="1"/>
</dbReference>
<dbReference type="InterPro" id="IPR001680">
    <property type="entry name" value="WD40_rpt"/>
</dbReference>
<organism evidence="6">
    <name type="scientific">Lygus hesperus</name>
    <name type="common">Western plant bug</name>
    <dbReference type="NCBI Taxonomy" id="30085"/>
    <lineage>
        <taxon>Eukaryota</taxon>
        <taxon>Metazoa</taxon>
        <taxon>Ecdysozoa</taxon>
        <taxon>Arthropoda</taxon>
        <taxon>Hexapoda</taxon>
        <taxon>Insecta</taxon>
        <taxon>Pterygota</taxon>
        <taxon>Neoptera</taxon>
        <taxon>Paraneoptera</taxon>
        <taxon>Hemiptera</taxon>
        <taxon>Heteroptera</taxon>
        <taxon>Panheteroptera</taxon>
        <taxon>Cimicomorpha</taxon>
        <taxon>Miridae</taxon>
        <taxon>Mirini</taxon>
        <taxon>Lygus</taxon>
    </lineage>
</organism>
<dbReference type="PROSITE" id="PS50294">
    <property type="entry name" value="WD_REPEATS_REGION"/>
    <property type="match status" value="2"/>
</dbReference>
<dbReference type="InterPro" id="IPR036322">
    <property type="entry name" value="WD40_repeat_dom_sf"/>
</dbReference>
<evidence type="ECO:0000313" key="6">
    <source>
        <dbReference type="EMBL" id="JAG57963.1"/>
    </source>
</evidence>
<evidence type="ECO:0000256" key="2">
    <source>
        <dbReference type="ARBA" id="ARBA00022737"/>
    </source>
</evidence>
<dbReference type="PANTHER" id="PTHR19857:SF19">
    <property type="entry name" value="26S PROTEASOME REGULATORY SUBUNIT RPN14"/>
    <property type="match status" value="1"/>
</dbReference>
<evidence type="ECO:0000256" key="1">
    <source>
        <dbReference type="ARBA" id="ARBA00022574"/>
    </source>
</evidence>
<keyword evidence="3" id="KW-0647">Proteasome</keyword>
<comment type="similarity">
    <text evidence="4">Belongs to the WD repeat PAAF1/RPN14 family.</text>
</comment>
<dbReference type="SMART" id="SM00320">
    <property type="entry name" value="WD40"/>
    <property type="match status" value="6"/>
</dbReference>
<reference evidence="6" key="1">
    <citation type="submission" date="2014-09" db="EMBL/GenBank/DDBJ databases">
        <authorList>
            <person name="Magalhaes I.L.F."/>
            <person name="Oliveira U."/>
            <person name="Santos F.R."/>
            <person name="Vidigal T.H.D.A."/>
            <person name="Brescovit A.D."/>
            <person name="Santos A.J."/>
        </authorList>
    </citation>
    <scope>NUCLEOTIDE SEQUENCE</scope>
</reference>
<name>A0A0K8SXE0_LYGHE</name>
<dbReference type="AlphaFoldDB" id="A0A0K8SXE0"/>
<dbReference type="Gene3D" id="2.130.10.10">
    <property type="entry name" value="YVTN repeat-like/Quinoprotein amine dehydrogenase"/>
    <property type="match status" value="2"/>
</dbReference>
<feature type="repeat" description="WD" evidence="5">
    <location>
        <begin position="172"/>
        <end position="213"/>
    </location>
</feature>
<dbReference type="GO" id="GO:0000502">
    <property type="term" value="C:proteasome complex"/>
    <property type="evidence" value="ECO:0007669"/>
    <property type="project" value="UniProtKB-KW"/>
</dbReference>
<dbReference type="Pfam" id="PF00400">
    <property type="entry name" value="WD40"/>
    <property type="match status" value="4"/>
</dbReference>
<keyword evidence="2" id="KW-0677">Repeat</keyword>
<dbReference type="PROSITE" id="PS50082">
    <property type="entry name" value="WD_REPEATS_2"/>
    <property type="match status" value="2"/>
</dbReference>
<accession>A0A0K8SXE0</accession>
<proteinExistence type="inferred from homology"/>
<dbReference type="PANTHER" id="PTHR19857">
    <property type="entry name" value="MITOCHONDRIAL DIVISION PROTEIN 1-RELATED"/>
    <property type="match status" value="1"/>
</dbReference>
<protein>
    <submittedName>
        <fullName evidence="6">Uncharacterized protein</fullName>
    </submittedName>
</protein>
<evidence type="ECO:0000256" key="3">
    <source>
        <dbReference type="ARBA" id="ARBA00022942"/>
    </source>
</evidence>